<evidence type="ECO:0000313" key="3">
    <source>
        <dbReference type="EMBL" id="MEQ2244665.1"/>
    </source>
</evidence>
<sequence>MNVLSLCGPESGIPKNPSVVFSSNEDLDSVDQQTSLIPTVEEVVREEEALGEDTGSEQQFGVFKDFDFLDVELEDAEGESMDNFNWGVRRRSLESMDKGDTPSLQECQYTGSTPSLNLTNHEDTDESSEEELNSDSATDDTASNHVDSLQQSQESSSSAMTEEATVLPSLPSLPRMDSPSLEMAHSDSTSSQLPEVRSIEGSNKLWCSGAF</sequence>
<dbReference type="PANTHER" id="PTHR12295">
    <property type="entry name" value="FURRY-RELATED"/>
    <property type="match status" value="1"/>
</dbReference>
<accession>A0ABV0UHD0</accession>
<dbReference type="Proteomes" id="UP001482620">
    <property type="component" value="Unassembled WGS sequence"/>
</dbReference>
<reference evidence="3 4" key="1">
    <citation type="submission" date="2021-06" db="EMBL/GenBank/DDBJ databases">
        <authorList>
            <person name="Palmer J.M."/>
        </authorList>
    </citation>
    <scope>NUCLEOTIDE SEQUENCE [LARGE SCALE GENOMIC DNA]</scope>
    <source>
        <strain evidence="4">if_2019</strain>
        <tissue evidence="3">Muscle</tissue>
    </source>
</reference>
<feature type="compositionally biased region" description="Polar residues" evidence="1">
    <location>
        <begin position="102"/>
        <end position="119"/>
    </location>
</feature>
<keyword evidence="4" id="KW-1185">Reference proteome</keyword>
<dbReference type="InterPro" id="IPR039867">
    <property type="entry name" value="Furry/Tao3/Mor2"/>
</dbReference>
<evidence type="ECO:0000259" key="2">
    <source>
        <dbReference type="Pfam" id="PF19421"/>
    </source>
</evidence>
<feature type="compositionally biased region" description="Low complexity" evidence="1">
    <location>
        <begin position="148"/>
        <end position="158"/>
    </location>
</feature>
<gene>
    <name evidence="3" type="ORF">ILYODFUR_019598</name>
</gene>
<evidence type="ECO:0000313" key="4">
    <source>
        <dbReference type="Proteomes" id="UP001482620"/>
    </source>
</evidence>
<feature type="domain" description="Protein furry C-terminal" evidence="2">
    <location>
        <begin position="1"/>
        <end position="192"/>
    </location>
</feature>
<evidence type="ECO:0000256" key="1">
    <source>
        <dbReference type="SAM" id="MobiDB-lite"/>
    </source>
</evidence>
<organism evidence="3 4">
    <name type="scientific">Ilyodon furcidens</name>
    <name type="common">goldbreast splitfin</name>
    <dbReference type="NCBI Taxonomy" id="33524"/>
    <lineage>
        <taxon>Eukaryota</taxon>
        <taxon>Metazoa</taxon>
        <taxon>Chordata</taxon>
        <taxon>Craniata</taxon>
        <taxon>Vertebrata</taxon>
        <taxon>Euteleostomi</taxon>
        <taxon>Actinopterygii</taxon>
        <taxon>Neopterygii</taxon>
        <taxon>Teleostei</taxon>
        <taxon>Neoteleostei</taxon>
        <taxon>Acanthomorphata</taxon>
        <taxon>Ovalentaria</taxon>
        <taxon>Atherinomorphae</taxon>
        <taxon>Cyprinodontiformes</taxon>
        <taxon>Goodeidae</taxon>
        <taxon>Ilyodon</taxon>
    </lineage>
</organism>
<feature type="region of interest" description="Disordered" evidence="1">
    <location>
        <begin position="95"/>
        <end position="199"/>
    </location>
</feature>
<protein>
    <recommendedName>
        <fullName evidence="2">Protein furry C-terminal domain-containing protein</fullName>
    </recommendedName>
</protein>
<dbReference type="InterPro" id="IPR045842">
    <property type="entry name" value="Fry_C"/>
</dbReference>
<dbReference type="EMBL" id="JAHRIQ010071484">
    <property type="protein sequence ID" value="MEQ2244665.1"/>
    <property type="molecule type" value="Genomic_DNA"/>
</dbReference>
<comment type="caution">
    <text evidence="3">The sequence shown here is derived from an EMBL/GenBank/DDBJ whole genome shotgun (WGS) entry which is preliminary data.</text>
</comment>
<dbReference type="Pfam" id="PF19421">
    <property type="entry name" value="Fry_C"/>
    <property type="match status" value="1"/>
</dbReference>
<name>A0ABV0UHD0_9TELE</name>
<dbReference type="PANTHER" id="PTHR12295:SF9">
    <property type="entry name" value="PROTEIN FURRY HOMOLOG-LIKE"/>
    <property type="match status" value="1"/>
</dbReference>
<proteinExistence type="predicted"/>
<feature type="compositionally biased region" description="Acidic residues" evidence="1">
    <location>
        <begin position="123"/>
        <end position="133"/>
    </location>
</feature>